<organism evidence="1 2">
    <name type="scientific">Kribbella yunnanensis</name>
    <dbReference type="NCBI Taxonomy" id="190194"/>
    <lineage>
        <taxon>Bacteria</taxon>
        <taxon>Bacillati</taxon>
        <taxon>Actinomycetota</taxon>
        <taxon>Actinomycetes</taxon>
        <taxon>Propionibacteriales</taxon>
        <taxon>Kribbellaceae</taxon>
        <taxon>Kribbella</taxon>
    </lineage>
</organism>
<proteinExistence type="predicted"/>
<keyword evidence="2" id="KW-1185">Reference proteome</keyword>
<dbReference type="EMBL" id="BAAANF010000013">
    <property type="protein sequence ID" value="GAA1689579.1"/>
    <property type="molecule type" value="Genomic_DNA"/>
</dbReference>
<evidence type="ECO:0000313" key="1">
    <source>
        <dbReference type="EMBL" id="GAA1689579.1"/>
    </source>
</evidence>
<accession>A0ABN2HKP2</accession>
<dbReference type="Proteomes" id="UP001500280">
    <property type="component" value="Unassembled WGS sequence"/>
</dbReference>
<sequence length="104" mass="11134">MYTPGDLEGFGAEIFAFGAQSDLHADTMEARIRQDTNAMVAAEQDLRGNPYQALVNSSEGIGQIDGRNVVHARLQGEVHKIIGQRYDATVDEASGVLAVSPMTA</sequence>
<evidence type="ECO:0000313" key="2">
    <source>
        <dbReference type="Proteomes" id="UP001500280"/>
    </source>
</evidence>
<gene>
    <name evidence="1" type="ORF">GCM10009745_38450</name>
</gene>
<dbReference type="RefSeq" id="WP_344153399.1">
    <property type="nucleotide sequence ID" value="NZ_BAAANF010000013.1"/>
</dbReference>
<name>A0ABN2HKP2_9ACTN</name>
<reference evidence="1 2" key="1">
    <citation type="journal article" date="2019" name="Int. J. Syst. Evol. Microbiol.">
        <title>The Global Catalogue of Microorganisms (GCM) 10K type strain sequencing project: providing services to taxonomists for standard genome sequencing and annotation.</title>
        <authorList>
            <consortium name="The Broad Institute Genomics Platform"/>
            <consortium name="The Broad Institute Genome Sequencing Center for Infectious Disease"/>
            <person name="Wu L."/>
            <person name="Ma J."/>
        </authorList>
    </citation>
    <scope>NUCLEOTIDE SEQUENCE [LARGE SCALE GENOMIC DNA]</scope>
    <source>
        <strain evidence="1 2">JCM 14307</strain>
    </source>
</reference>
<comment type="caution">
    <text evidence="1">The sequence shown here is derived from an EMBL/GenBank/DDBJ whole genome shotgun (WGS) entry which is preliminary data.</text>
</comment>
<protein>
    <submittedName>
        <fullName evidence="1">Uncharacterized protein</fullName>
    </submittedName>
</protein>